<reference evidence="6" key="1">
    <citation type="journal article" date="2023" name="Plant J.">
        <title>Genome sequences and population genomics provide insights into the demographic history, inbreeding, and mutation load of two 'living fossil' tree species of Dipteronia.</title>
        <authorList>
            <person name="Feng Y."/>
            <person name="Comes H.P."/>
            <person name="Chen J."/>
            <person name="Zhu S."/>
            <person name="Lu R."/>
            <person name="Zhang X."/>
            <person name="Li P."/>
            <person name="Qiu J."/>
            <person name="Olsen K.M."/>
            <person name="Qiu Y."/>
        </authorList>
    </citation>
    <scope>NUCLEOTIDE SEQUENCE</scope>
    <source>
        <strain evidence="6">KIB01</strain>
    </source>
</reference>
<dbReference type="PANTHER" id="PTHR31973:SF195">
    <property type="entry name" value="MUDR FAMILY TRANSPOSASE"/>
    <property type="match status" value="1"/>
</dbReference>
<protein>
    <recommendedName>
        <fullName evidence="5">SWIM-type domain-containing protein</fullName>
    </recommendedName>
</protein>
<dbReference type="InterPro" id="IPR007527">
    <property type="entry name" value="Znf_SWIM"/>
</dbReference>
<keyword evidence="2 4" id="KW-0863">Zinc-finger</keyword>
<feature type="domain" description="SWIM-type" evidence="5">
    <location>
        <begin position="385"/>
        <end position="417"/>
    </location>
</feature>
<sequence>MCGVPPEVADHGYMPIPQLDEVFGCQIEMNVGQYNHQYNEMYNDMNNEQNNEPNFGKIHEMANEATLHLIDNKANNEEDEKPIQMERRARCVHKCSSSAVDIAGISEVRPNVTEADSDNVITWLIPGAESYSFGMGGSKNLVKDEPTRMIYKGKNFPSKKDLKRLVKHFTCGTTLSGRKNPENITDLECDEDGALGHIDDLVLISDRHASIEAEISKVLPYATHTTCCWYFSKNIKKRYHKKDVPIIMDKAFRAYTELEYNQLMEELRNLHLNAYDYIIDASPYKWSRVHCPNRRYRVMTTNVAEYINSCLKFAHQLPLLTLAEFIRNMLQRWFHDRHSAAQYLRHQLTDAAHLVILKRVEKYNFMTVNAVDWNIFSVKQSGKQWTVDLARKTCTCNKFQMDQLPCSHALIVARDRNMDFTSLCADYYKRQTFIDAYSVPIMLVGHPSTWFAERVVLNPITR</sequence>
<dbReference type="InterPro" id="IPR006564">
    <property type="entry name" value="Znf_PMZ"/>
</dbReference>
<name>A0AAD9TMS3_9ROSI</name>
<dbReference type="PROSITE" id="PS50966">
    <property type="entry name" value="ZF_SWIM"/>
    <property type="match status" value="1"/>
</dbReference>
<comment type="caution">
    <text evidence="6">The sequence shown here is derived from an EMBL/GenBank/DDBJ whole genome shotgun (WGS) entry which is preliminary data.</text>
</comment>
<evidence type="ECO:0000256" key="4">
    <source>
        <dbReference type="PROSITE-ProRule" id="PRU00325"/>
    </source>
</evidence>
<dbReference type="GO" id="GO:0008270">
    <property type="term" value="F:zinc ion binding"/>
    <property type="evidence" value="ECO:0007669"/>
    <property type="project" value="UniProtKB-KW"/>
</dbReference>
<dbReference type="SMART" id="SM00575">
    <property type="entry name" value="ZnF_PMZ"/>
    <property type="match status" value="1"/>
</dbReference>
<evidence type="ECO:0000256" key="2">
    <source>
        <dbReference type="ARBA" id="ARBA00022771"/>
    </source>
</evidence>
<evidence type="ECO:0000313" key="6">
    <source>
        <dbReference type="EMBL" id="KAK2638676.1"/>
    </source>
</evidence>
<keyword evidence="7" id="KW-1185">Reference proteome</keyword>
<dbReference type="Proteomes" id="UP001280121">
    <property type="component" value="Unassembled WGS sequence"/>
</dbReference>
<organism evidence="6 7">
    <name type="scientific">Dipteronia dyeriana</name>
    <dbReference type="NCBI Taxonomy" id="168575"/>
    <lineage>
        <taxon>Eukaryota</taxon>
        <taxon>Viridiplantae</taxon>
        <taxon>Streptophyta</taxon>
        <taxon>Embryophyta</taxon>
        <taxon>Tracheophyta</taxon>
        <taxon>Spermatophyta</taxon>
        <taxon>Magnoliopsida</taxon>
        <taxon>eudicotyledons</taxon>
        <taxon>Gunneridae</taxon>
        <taxon>Pentapetalae</taxon>
        <taxon>rosids</taxon>
        <taxon>malvids</taxon>
        <taxon>Sapindales</taxon>
        <taxon>Sapindaceae</taxon>
        <taxon>Hippocastanoideae</taxon>
        <taxon>Acereae</taxon>
        <taxon>Dipteronia</taxon>
    </lineage>
</organism>
<accession>A0AAD9TMS3</accession>
<evidence type="ECO:0000256" key="1">
    <source>
        <dbReference type="ARBA" id="ARBA00022723"/>
    </source>
</evidence>
<gene>
    <name evidence="6" type="ORF">Ddye_026471</name>
</gene>
<evidence type="ECO:0000259" key="5">
    <source>
        <dbReference type="PROSITE" id="PS50966"/>
    </source>
</evidence>
<evidence type="ECO:0000313" key="7">
    <source>
        <dbReference type="Proteomes" id="UP001280121"/>
    </source>
</evidence>
<dbReference type="Pfam" id="PF04434">
    <property type="entry name" value="SWIM"/>
    <property type="match status" value="1"/>
</dbReference>
<evidence type="ECO:0000256" key="3">
    <source>
        <dbReference type="ARBA" id="ARBA00022833"/>
    </source>
</evidence>
<dbReference type="AlphaFoldDB" id="A0AAD9TMS3"/>
<keyword evidence="3" id="KW-0862">Zinc</keyword>
<proteinExistence type="predicted"/>
<dbReference type="PANTHER" id="PTHR31973">
    <property type="entry name" value="POLYPROTEIN, PUTATIVE-RELATED"/>
    <property type="match status" value="1"/>
</dbReference>
<dbReference type="EMBL" id="JANJYI010000008">
    <property type="protein sequence ID" value="KAK2638676.1"/>
    <property type="molecule type" value="Genomic_DNA"/>
</dbReference>
<keyword evidence="1" id="KW-0479">Metal-binding</keyword>